<dbReference type="SUPFAM" id="SSF53335">
    <property type="entry name" value="S-adenosyl-L-methionine-dependent methyltransferases"/>
    <property type="match status" value="1"/>
</dbReference>
<dbReference type="PANTHER" id="PTHR43591">
    <property type="entry name" value="METHYLTRANSFERASE"/>
    <property type="match status" value="1"/>
</dbReference>
<dbReference type="EMBL" id="LNZH02000204">
    <property type="protein sequence ID" value="OCB86160.1"/>
    <property type="molecule type" value="Genomic_DNA"/>
</dbReference>
<gene>
    <name evidence="2" type="ORF">A7U60_g6749</name>
</gene>
<proteinExistence type="predicted"/>
<protein>
    <recommendedName>
        <fullName evidence="1">Methyltransferase domain-containing protein</fullName>
    </recommendedName>
</protein>
<name>A0A9Q5N1A0_SANBA</name>
<feature type="domain" description="Methyltransferase" evidence="1">
    <location>
        <begin position="60"/>
        <end position="168"/>
    </location>
</feature>
<evidence type="ECO:0000313" key="3">
    <source>
        <dbReference type="Proteomes" id="UP000757232"/>
    </source>
</evidence>
<dbReference type="Pfam" id="PF13847">
    <property type="entry name" value="Methyltransf_31"/>
    <property type="match status" value="1"/>
</dbReference>
<keyword evidence="3" id="KW-1185">Reference proteome</keyword>
<dbReference type="GO" id="GO:0008168">
    <property type="term" value="F:methyltransferase activity"/>
    <property type="evidence" value="ECO:0007669"/>
    <property type="project" value="TreeGrafter"/>
</dbReference>
<reference evidence="2" key="1">
    <citation type="submission" date="2016-06" db="EMBL/GenBank/DDBJ databases">
        <title>Draft Genome sequence of the fungus Inonotus baumii.</title>
        <authorList>
            <person name="Zhu H."/>
            <person name="Lin W."/>
        </authorList>
    </citation>
    <scope>NUCLEOTIDE SEQUENCE</scope>
    <source>
        <strain evidence="2">821</strain>
    </source>
</reference>
<dbReference type="Proteomes" id="UP000757232">
    <property type="component" value="Unassembled WGS sequence"/>
</dbReference>
<dbReference type="CDD" id="cd02440">
    <property type="entry name" value="AdoMet_MTases"/>
    <property type="match status" value="1"/>
</dbReference>
<dbReference type="Gene3D" id="3.40.50.150">
    <property type="entry name" value="Vaccinia Virus protein VP39"/>
    <property type="match status" value="1"/>
</dbReference>
<organism evidence="2 3">
    <name type="scientific">Sanghuangporus baumii</name>
    <name type="common">Phellinus baumii</name>
    <dbReference type="NCBI Taxonomy" id="108892"/>
    <lineage>
        <taxon>Eukaryota</taxon>
        <taxon>Fungi</taxon>
        <taxon>Dikarya</taxon>
        <taxon>Basidiomycota</taxon>
        <taxon>Agaricomycotina</taxon>
        <taxon>Agaricomycetes</taxon>
        <taxon>Hymenochaetales</taxon>
        <taxon>Hymenochaetaceae</taxon>
        <taxon>Sanghuangporus</taxon>
    </lineage>
</organism>
<dbReference type="OrthoDB" id="10017101at2759"/>
<dbReference type="PANTHER" id="PTHR43591:SF24">
    <property type="entry name" value="2-METHOXY-6-POLYPRENYL-1,4-BENZOQUINOL METHYLASE, MITOCHONDRIAL"/>
    <property type="match status" value="1"/>
</dbReference>
<comment type="caution">
    <text evidence="2">The sequence shown here is derived from an EMBL/GenBank/DDBJ whole genome shotgun (WGS) entry which is preliminary data.</text>
</comment>
<dbReference type="InterPro" id="IPR025714">
    <property type="entry name" value="Methyltranfer_dom"/>
</dbReference>
<dbReference type="InterPro" id="IPR029063">
    <property type="entry name" value="SAM-dependent_MTases_sf"/>
</dbReference>
<sequence length="295" mass="32622">MTDIPSVYIAVSALPGSISSEKHWMTYHVSQDHSEPVLRSHSSRTAANSAAYLVNSGVIKPDARILDIGCGPGTITADLAALVPQGHIIGIEPEPEVLDKARSFAAERGLTNIEFNVGNIFALDFPDDTFDVVHVHQVLQHLADPIQALREMRRVTKPGGTVAAREGEVENIIYYPDPDGLIGKWMTFYTQLARLKGGEPHAGRRLLSWSLQVGFLRDQIKSTASVWCYNTSADRDWWSSMYADRILKSSFKQHALESGLATEADLIKYAEALRNWGAQEDGWLAVLHGEVLCRK</sequence>
<dbReference type="AlphaFoldDB" id="A0A9Q5N1A0"/>
<accession>A0A9Q5N1A0</accession>
<evidence type="ECO:0000313" key="2">
    <source>
        <dbReference type="EMBL" id="OCB86160.1"/>
    </source>
</evidence>
<evidence type="ECO:0000259" key="1">
    <source>
        <dbReference type="Pfam" id="PF13847"/>
    </source>
</evidence>